<dbReference type="Gene3D" id="1.20.150.30">
    <property type="entry name" value="Zincin-like metallopeptidase, N-terminal domain"/>
    <property type="match status" value="1"/>
</dbReference>
<feature type="region of interest" description="Disordered" evidence="1">
    <location>
        <begin position="1"/>
        <end position="75"/>
    </location>
</feature>
<comment type="caution">
    <text evidence="2">The sequence shown here is derived from an EMBL/GenBank/DDBJ whole genome shotgun (WGS) entry which is preliminary data.</text>
</comment>
<dbReference type="InterPro" id="IPR042271">
    <property type="entry name" value="Zinicin_2_N"/>
</dbReference>
<dbReference type="NCBIfam" id="TIGR03624">
    <property type="entry name" value="putative hydrolase"/>
    <property type="match status" value="1"/>
</dbReference>
<keyword evidence="3" id="KW-1185">Reference proteome</keyword>
<dbReference type="GO" id="GO:0016787">
    <property type="term" value="F:hydrolase activity"/>
    <property type="evidence" value="ECO:0007669"/>
    <property type="project" value="UniProtKB-KW"/>
</dbReference>
<dbReference type="Pfam" id="PF10103">
    <property type="entry name" value="Zincin_2"/>
    <property type="match status" value="1"/>
</dbReference>
<dbReference type="AlphaFoldDB" id="A0A4V3ENN4"/>
<dbReference type="SUPFAM" id="SSF55486">
    <property type="entry name" value="Metalloproteases ('zincins'), catalytic domain"/>
    <property type="match status" value="1"/>
</dbReference>
<dbReference type="RefSeq" id="WP_133754157.1">
    <property type="nucleotide sequence ID" value="NZ_SOAW01000001.1"/>
</dbReference>
<evidence type="ECO:0000256" key="1">
    <source>
        <dbReference type="SAM" id="MobiDB-lite"/>
    </source>
</evidence>
<evidence type="ECO:0000313" key="2">
    <source>
        <dbReference type="EMBL" id="TDT33688.1"/>
    </source>
</evidence>
<dbReference type="PANTHER" id="PTHR39420:SF2">
    <property type="entry name" value="HYDROLASE"/>
    <property type="match status" value="1"/>
</dbReference>
<dbReference type="InterPro" id="IPR018766">
    <property type="entry name" value="Zinicin_2"/>
</dbReference>
<evidence type="ECO:0000313" key="3">
    <source>
        <dbReference type="Proteomes" id="UP000295371"/>
    </source>
</evidence>
<reference evidence="2 3" key="1">
    <citation type="submission" date="2019-03" db="EMBL/GenBank/DDBJ databases">
        <title>Genomic Encyclopedia of Archaeal and Bacterial Type Strains, Phase II (KMG-II): from individual species to whole genera.</title>
        <authorList>
            <person name="Goeker M."/>
        </authorList>
    </citation>
    <scope>NUCLEOTIDE SEQUENCE [LARGE SCALE GENOMIC DNA]</scope>
    <source>
        <strain evidence="2 3">DSM 24323</strain>
    </source>
</reference>
<feature type="region of interest" description="Disordered" evidence="1">
    <location>
        <begin position="475"/>
        <end position="539"/>
    </location>
</feature>
<proteinExistence type="predicted"/>
<feature type="compositionally biased region" description="Basic and acidic residues" evidence="1">
    <location>
        <begin position="1"/>
        <end position="18"/>
    </location>
</feature>
<name>A0A4V3ENN4_9ACTN</name>
<sequence length="539" mass="56902">MSDKEPFDPDRPDDHPDQSGDQPGSDQPGFDKPGSGNTGGPGSSESNSQPGLGPRPNNSQNEDSGAGNPNDPFAAMFGQLGGGDFSQLMQQVQQALSQLGLGQFGAGQFGAAAESGNRIGFQAPNASATAAGTADGVNWNVVRDVARKAAAAQGSDPTPTRAQQEAVADAVRLAQSWLDGATELPASSAAARAWSRAEWIEKTISVWQRLVDPVATNMASAMADTMTFGDGPEAQMLAGMEQMLKPMLRTSGSQMFGMQAGQGIGAVAGDILSGTDNGLPLLDASTIALVPSNIDAFADGLDGDTDDLLIYLALREAARQRLFAHATWLRPQVLALIEEYAKQITIDTSRLEELMGSAGGLDPESLQKIARQLQDNTLFVPARTPDQERILERLETLLALVEGWVDDVVATVAEKWLPNAEALAELIRRRRGAGGPAEETLTQLVGLELRPRKVREAAKLWQVLRQRSGAQAREAAWTHPDLLPSSEDLADPLGYAPGGDDEGDDFDAALYSLLDGDTGSGPDEPDSDADDSGPDRPQG</sequence>
<dbReference type="Proteomes" id="UP000295371">
    <property type="component" value="Unassembled WGS sequence"/>
</dbReference>
<accession>A0A4V3ENN4</accession>
<feature type="compositionally biased region" description="Acidic residues" evidence="1">
    <location>
        <begin position="523"/>
        <end position="532"/>
    </location>
</feature>
<dbReference type="PANTHER" id="PTHR39420">
    <property type="match status" value="1"/>
</dbReference>
<organism evidence="2 3">
    <name type="scientific">Naumannella halotolerans</name>
    <dbReference type="NCBI Taxonomy" id="993414"/>
    <lineage>
        <taxon>Bacteria</taxon>
        <taxon>Bacillati</taxon>
        <taxon>Actinomycetota</taxon>
        <taxon>Actinomycetes</taxon>
        <taxon>Propionibacteriales</taxon>
        <taxon>Propionibacteriaceae</taxon>
        <taxon>Naumannella</taxon>
    </lineage>
</organism>
<dbReference type="OrthoDB" id="8478472at2"/>
<dbReference type="EMBL" id="SOAW01000001">
    <property type="protein sequence ID" value="TDT33688.1"/>
    <property type="molecule type" value="Genomic_DNA"/>
</dbReference>
<keyword evidence="2" id="KW-0378">Hydrolase</keyword>
<protein>
    <submittedName>
        <fullName evidence="2">Putative hydrolase</fullName>
    </submittedName>
</protein>
<gene>
    <name evidence="2" type="ORF">CLV29_1315</name>
</gene>